<dbReference type="InParanoid" id="F2U508"/>
<dbReference type="GO" id="GO:0000958">
    <property type="term" value="P:mitochondrial mRNA catabolic process"/>
    <property type="evidence" value="ECO:0007669"/>
    <property type="project" value="TreeGrafter"/>
</dbReference>
<keyword evidence="2" id="KW-1185">Reference proteome</keyword>
<dbReference type="SUPFAM" id="SSF54211">
    <property type="entry name" value="Ribosomal protein S5 domain 2-like"/>
    <property type="match status" value="1"/>
</dbReference>
<dbReference type="InterPro" id="IPR020568">
    <property type="entry name" value="Ribosomal_Su5_D2-typ_SF"/>
</dbReference>
<dbReference type="GO" id="GO:0000965">
    <property type="term" value="P:mitochondrial RNA 3'-end processing"/>
    <property type="evidence" value="ECO:0007669"/>
    <property type="project" value="TreeGrafter"/>
</dbReference>
<dbReference type="GO" id="GO:0005739">
    <property type="term" value="C:mitochondrion"/>
    <property type="evidence" value="ECO:0007669"/>
    <property type="project" value="TreeGrafter"/>
</dbReference>
<dbReference type="GO" id="GO:0003723">
    <property type="term" value="F:RNA binding"/>
    <property type="evidence" value="ECO:0007669"/>
    <property type="project" value="InterPro"/>
</dbReference>
<evidence type="ECO:0000313" key="1">
    <source>
        <dbReference type="EMBL" id="EGD82724.1"/>
    </source>
</evidence>
<dbReference type="PANTHER" id="PTHR11252">
    <property type="entry name" value="POLYRIBONUCLEOTIDE NUCLEOTIDYLTRANSFERASE"/>
    <property type="match status" value="1"/>
</dbReference>
<dbReference type="GeneID" id="16076547"/>
<dbReference type="InterPro" id="IPR027408">
    <property type="entry name" value="PNPase/RNase_PH_dom_sf"/>
</dbReference>
<gene>
    <name evidence="1" type="ORF">PTSG_03375</name>
</gene>
<dbReference type="EMBL" id="GL832961">
    <property type="protein sequence ID" value="EGD82724.1"/>
    <property type="molecule type" value="Genomic_DNA"/>
</dbReference>
<protein>
    <submittedName>
        <fullName evidence="1">Uncharacterized protein</fullName>
    </submittedName>
</protein>
<dbReference type="Proteomes" id="UP000007799">
    <property type="component" value="Unassembled WGS sequence"/>
</dbReference>
<dbReference type="GO" id="GO:0004654">
    <property type="term" value="F:polyribonucleotide nucleotidyltransferase activity"/>
    <property type="evidence" value="ECO:0007669"/>
    <property type="project" value="InterPro"/>
</dbReference>
<dbReference type="GO" id="GO:0005829">
    <property type="term" value="C:cytosol"/>
    <property type="evidence" value="ECO:0007669"/>
    <property type="project" value="TreeGrafter"/>
</dbReference>
<accession>F2U508</accession>
<dbReference type="PANTHER" id="PTHR11252:SF0">
    <property type="entry name" value="POLYRIBONUCLEOTIDE NUCLEOTIDYLTRANSFERASE 1, MITOCHONDRIAL"/>
    <property type="match status" value="1"/>
</dbReference>
<reference evidence="1" key="1">
    <citation type="submission" date="2009-08" db="EMBL/GenBank/DDBJ databases">
        <title>Annotation of Salpingoeca rosetta.</title>
        <authorList>
            <consortium name="The Broad Institute Genome Sequencing Platform"/>
            <person name="Russ C."/>
            <person name="Cuomo C."/>
            <person name="Burger G."/>
            <person name="Gray M.W."/>
            <person name="Holland P.W.H."/>
            <person name="King N."/>
            <person name="Lang F.B.F."/>
            <person name="Roger A.J."/>
            <person name="Ruiz-Trillo I."/>
            <person name="Young S.K."/>
            <person name="Zeng Q."/>
            <person name="Gargeya S."/>
            <person name="Alvarado L."/>
            <person name="Berlin A."/>
            <person name="Chapman S.B."/>
            <person name="Chen Z."/>
            <person name="Freedman E."/>
            <person name="Gellesch M."/>
            <person name="Goldberg J."/>
            <person name="Griggs A."/>
            <person name="Gujja S."/>
            <person name="Heilman E."/>
            <person name="Heiman D."/>
            <person name="Howarth C."/>
            <person name="Mehta T."/>
            <person name="Neiman D."/>
            <person name="Pearson M."/>
            <person name="Roberts A."/>
            <person name="Saif S."/>
            <person name="Shea T."/>
            <person name="Shenoy N."/>
            <person name="Sisk P."/>
            <person name="Stolte C."/>
            <person name="Sykes S."/>
            <person name="White J."/>
            <person name="Yandava C."/>
            <person name="Haas B."/>
            <person name="Nusbaum C."/>
            <person name="Birren B."/>
        </authorList>
    </citation>
    <scope>NUCLEOTIDE SEQUENCE [LARGE SCALE GENOMIC DNA]</scope>
    <source>
        <strain evidence="1">ATCC 50818</strain>
    </source>
</reference>
<dbReference type="InterPro" id="IPR012162">
    <property type="entry name" value="PNPase"/>
</dbReference>
<dbReference type="Gene3D" id="3.30.230.70">
    <property type="entry name" value="GHMP Kinase, N-terminal domain"/>
    <property type="match status" value="1"/>
</dbReference>
<dbReference type="GO" id="GO:0000175">
    <property type="term" value="F:3'-5'-RNA exonuclease activity"/>
    <property type="evidence" value="ECO:0007669"/>
    <property type="project" value="TreeGrafter"/>
</dbReference>
<sequence>MSGSTLVVAAIRRQPAQCLFRIAHQRYCRSSSSRASPYSVARFGSSSQRLSQRFNGTCSIGTASSAIDAATSSKTRAATVTCGKRQVSFRQDVMAWQADGSVIAEDGGSAVLGTVMANPHDVQRGKRVNVTYHEPDASVNVIFKNFLRRQLSETEREVVTTSVLRHVLVPRLRGNHTLHQHRLCLR</sequence>
<organism evidence="2">
    <name type="scientific">Salpingoeca rosetta (strain ATCC 50818 / BSB-021)</name>
    <dbReference type="NCBI Taxonomy" id="946362"/>
    <lineage>
        <taxon>Eukaryota</taxon>
        <taxon>Choanoflagellata</taxon>
        <taxon>Craspedida</taxon>
        <taxon>Salpingoecidae</taxon>
        <taxon>Salpingoeca</taxon>
    </lineage>
</organism>
<dbReference type="AlphaFoldDB" id="F2U508"/>
<dbReference type="OrthoDB" id="437922at2759"/>
<dbReference type="RefSeq" id="XP_004995960.1">
    <property type="nucleotide sequence ID" value="XM_004995903.1"/>
</dbReference>
<dbReference type="KEGG" id="sre:PTSG_03375"/>
<evidence type="ECO:0000313" key="2">
    <source>
        <dbReference type="Proteomes" id="UP000007799"/>
    </source>
</evidence>
<name>F2U508_SALR5</name>
<proteinExistence type="predicted"/>